<dbReference type="RefSeq" id="WP_283172053.1">
    <property type="nucleotide sequence ID" value="NZ_JAPNOA010000006.1"/>
</dbReference>
<evidence type="ECO:0000256" key="2">
    <source>
        <dbReference type="ARBA" id="ARBA00022505"/>
    </source>
</evidence>
<comment type="similarity">
    <text evidence="1">Belongs to the bacterial solute-binding protein ModA family.</text>
</comment>
<dbReference type="AlphaFoldDB" id="A0A9X3IS66"/>
<feature type="signal peptide" evidence="7">
    <location>
        <begin position="1"/>
        <end position="29"/>
    </location>
</feature>
<organism evidence="8 9">
    <name type="scientific">Parathalassolituus penaei</name>
    <dbReference type="NCBI Taxonomy" id="2997323"/>
    <lineage>
        <taxon>Bacteria</taxon>
        <taxon>Pseudomonadati</taxon>
        <taxon>Pseudomonadota</taxon>
        <taxon>Gammaproteobacteria</taxon>
        <taxon>Oceanospirillales</taxon>
        <taxon>Oceanospirillaceae</taxon>
        <taxon>Parathalassolituus</taxon>
    </lineage>
</organism>
<feature type="binding site" evidence="6">
    <location>
        <position position="172"/>
    </location>
    <ligand>
        <name>molybdate</name>
        <dbReference type="ChEBI" id="CHEBI:36264"/>
    </ligand>
</feature>
<dbReference type="NCBIfam" id="TIGR01256">
    <property type="entry name" value="modA"/>
    <property type="match status" value="1"/>
</dbReference>
<dbReference type="InterPro" id="IPR050682">
    <property type="entry name" value="ModA/WtpA"/>
</dbReference>
<comment type="subunit">
    <text evidence="5">The complex is composed of two ATP-binding proteins (ModC), two transmembrane proteins (ModB) and a solute-binding protein (ModA).</text>
</comment>
<evidence type="ECO:0000313" key="9">
    <source>
        <dbReference type="Proteomes" id="UP001150830"/>
    </source>
</evidence>
<feature type="binding site" evidence="6">
    <location>
        <position position="66"/>
    </location>
    <ligand>
        <name>molybdate</name>
        <dbReference type="ChEBI" id="CHEBI:36264"/>
    </ligand>
</feature>
<protein>
    <submittedName>
        <fullName evidence="8">Molybdate ABC transporter substrate-binding protein</fullName>
    </submittedName>
</protein>
<evidence type="ECO:0000256" key="6">
    <source>
        <dbReference type="PIRSR" id="PIRSR004846-1"/>
    </source>
</evidence>
<dbReference type="GO" id="GO:0046872">
    <property type="term" value="F:metal ion binding"/>
    <property type="evidence" value="ECO:0007669"/>
    <property type="project" value="UniProtKB-KW"/>
</dbReference>
<evidence type="ECO:0000313" key="8">
    <source>
        <dbReference type="EMBL" id="MCY0963833.1"/>
    </source>
</evidence>
<dbReference type="FunFam" id="3.40.190.10:FF:000035">
    <property type="entry name" value="Molybdate ABC transporter substrate-binding protein"/>
    <property type="match status" value="1"/>
</dbReference>
<dbReference type="Pfam" id="PF13531">
    <property type="entry name" value="SBP_bac_11"/>
    <property type="match status" value="1"/>
</dbReference>
<gene>
    <name evidence="8" type="primary">modA</name>
    <name evidence="8" type="ORF">OUO13_01350</name>
</gene>
<dbReference type="Gene3D" id="3.40.190.10">
    <property type="entry name" value="Periplasmic binding protein-like II"/>
    <property type="match status" value="2"/>
</dbReference>
<dbReference type="PANTHER" id="PTHR30632">
    <property type="entry name" value="MOLYBDATE-BINDING PERIPLASMIC PROTEIN"/>
    <property type="match status" value="1"/>
</dbReference>
<evidence type="ECO:0000256" key="5">
    <source>
        <dbReference type="ARBA" id="ARBA00062515"/>
    </source>
</evidence>
<comment type="caution">
    <text evidence="8">The sequence shown here is derived from an EMBL/GenBank/DDBJ whole genome shotgun (WGS) entry which is preliminary data.</text>
</comment>
<dbReference type="InterPro" id="IPR005950">
    <property type="entry name" value="ModA"/>
</dbReference>
<evidence type="ECO:0000256" key="1">
    <source>
        <dbReference type="ARBA" id="ARBA00009175"/>
    </source>
</evidence>
<keyword evidence="2 6" id="KW-0500">Molybdenum</keyword>
<name>A0A9X3IS66_9GAMM</name>
<dbReference type="GO" id="GO:0030973">
    <property type="term" value="F:molybdate ion binding"/>
    <property type="evidence" value="ECO:0007669"/>
    <property type="project" value="InterPro"/>
</dbReference>
<feature type="chain" id="PRO_5040836002" evidence="7">
    <location>
        <begin position="30"/>
        <end position="255"/>
    </location>
</feature>
<dbReference type="PIRSF" id="PIRSF004846">
    <property type="entry name" value="ModA"/>
    <property type="match status" value="1"/>
</dbReference>
<keyword evidence="9" id="KW-1185">Reference proteome</keyword>
<sequence>MKSYSEYRNYHRSAWCAALLLITGLSAQADTVAVAVAANFQAPMEEISKAFEKDSGHSVAMSTGSSGKFVAQIQNGAPFDVFLSADQQNPIALEGSGHAVTGTRFTYAEGALVLWSAKVAIDPQQVLKSGDYNKLAIANPKLAPYGLAATQVLDKMGLTSATTAHLVTGENIAQTWQFIGTGNADIGFVALSQVRATGDGGSSWIVPSDLYEPIRQDAVLLKRGEDNNAAKALLDYLHGTTASTIIQRYGYGLGH</sequence>
<dbReference type="EMBL" id="JAPNOA010000006">
    <property type="protein sequence ID" value="MCY0963833.1"/>
    <property type="molecule type" value="Genomic_DNA"/>
</dbReference>
<dbReference type="InterPro" id="IPR044084">
    <property type="entry name" value="AvModA-like_subst-bd"/>
</dbReference>
<keyword evidence="3 6" id="KW-0479">Metal-binding</keyword>
<dbReference type="CDD" id="cd13539">
    <property type="entry name" value="PBP2_AvModA"/>
    <property type="match status" value="1"/>
</dbReference>
<evidence type="ECO:0000256" key="4">
    <source>
        <dbReference type="ARBA" id="ARBA00022729"/>
    </source>
</evidence>
<dbReference type="GO" id="GO:1901359">
    <property type="term" value="F:tungstate binding"/>
    <property type="evidence" value="ECO:0007669"/>
    <property type="project" value="UniProtKB-ARBA"/>
</dbReference>
<proteinExistence type="inferred from homology"/>
<evidence type="ECO:0000256" key="7">
    <source>
        <dbReference type="SAM" id="SignalP"/>
    </source>
</evidence>
<dbReference type="PANTHER" id="PTHR30632:SF14">
    <property type="entry name" value="TUNGSTATE_MOLYBDATE_CHROMATE-BINDING PROTEIN MODA"/>
    <property type="match status" value="1"/>
</dbReference>
<dbReference type="SUPFAM" id="SSF53850">
    <property type="entry name" value="Periplasmic binding protein-like II"/>
    <property type="match status" value="1"/>
</dbReference>
<keyword evidence="4 7" id="KW-0732">Signal</keyword>
<dbReference type="GO" id="GO:0015689">
    <property type="term" value="P:molybdate ion transport"/>
    <property type="evidence" value="ECO:0007669"/>
    <property type="project" value="InterPro"/>
</dbReference>
<reference evidence="8" key="1">
    <citation type="submission" date="2022-11" db="EMBL/GenBank/DDBJ databases">
        <title>Parathalassolutuus dongxingensis gen. nov., sp. nov., a novel member of family Oceanospirillaceae isolated from a coastal shrimp pond in Guangxi, China.</title>
        <authorList>
            <person name="Chen H."/>
        </authorList>
    </citation>
    <scope>NUCLEOTIDE SEQUENCE</scope>
    <source>
        <strain evidence="8">G-43</strain>
    </source>
</reference>
<dbReference type="Proteomes" id="UP001150830">
    <property type="component" value="Unassembled WGS sequence"/>
</dbReference>
<accession>A0A9X3IS66</accession>
<evidence type="ECO:0000256" key="3">
    <source>
        <dbReference type="ARBA" id="ARBA00022723"/>
    </source>
</evidence>